<dbReference type="Proteomes" id="UP000215914">
    <property type="component" value="Chromosome 13"/>
</dbReference>
<dbReference type="InParanoid" id="A0A251T1A7"/>
<dbReference type="STRING" id="4232.A0A251T1A7"/>
<gene>
    <name evidence="2" type="ORF">HannXRQ_Chr13g0426451</name>
    <name evidence="1" type="ORF">HanXRQr2_Chr13g0619021</name>
</gene>
<evidence type="ECO:0000313" key="2">
    <source>
        <dbReference type="EMBL" id="OTG03651.1"/>
    </source>
</evidence>
<reference evidence="1 3" key="1">
    <citation type="journal article" date="2017" name="Nature">
        <title>The sunflower genome provides insights into oil metabolism, flowering and Asterid evolution.</title>
        <authorList>
            <person name="Badouin H."/>
            <person name="Gouzy J."/>
            <person name="Grassa C.J."/>
            <person name="Murat F."/>
            <person name="Staton S.E."/>
            <person name="Cottret L."/>
            <person name="Lelandais-Briere C."/>
            <person name="Owens G.L."/>
            <person name="Carrere S."/>
            <person name="Mayjonade B."/>
            <person name="Legrand L."/>
            <person name="Gill N."/>
            <person name="Kane N.C."/>
            <person name="Bowers J.E."/>
            <person name="Hubner S."/>
            <person name="Bellec A."/>
            <person name="Berard A."/>
            <person name="Berges H."/>
            <person name="Blanchet N."/>
            <person name="Boniface M.C."/>
            <person name="Brunel D."/>
            <person name="Catrice O."/>
            <person name="Chaidir N."/>
            <person name="Claudel C."/>
            <person name="Donnadieu C."/>
            <person name="Faraut T."/>
            <person name="Fievet G."/>
            <person name="Helmstetter N."/>
            <person name="King M."/>
            <person name="Knapp S.J."/>
            <person name="Lai Z."/>
            <person name="Le Paslier M.C."/>
            <person name="Lippi Y."/>
            <person name="Lorenzon L."/>
            <person name="Mandel J.R."/>
            <person name="Marage G."/>
            <person name="Marchand G."/>
            <person name="Marquand E."/>
            <person name="Bret-Mestries E."/>
            <person name="Morien E."/>
            <person name="Nambeesan S."/>
            <person name="Nguyen T."/>
            <person name="Pegot-Espagnet P."/>
            <person name="Pouilly N."/>
            <person name="Raftis F."/>
            <person name="Sallet E."/>
            <person name="Schiex T."/>
            <person name="Thomas J."/>
            <person name="Vandecasteele C."/>
            <person name="Vares D."/>
            <person name="Vear F."/>
            <person name="Vautrin S."/>
            <person name="Crespi M."/>
            <person name="Mangin B."/>
            <person name="Burke J.M."/>
            <person name="Salse J."/>
            <person name="Munos S."/>
            <person name="Vincourt P."/>
            <person name="Rieseberg L.H."/>
            <person name="Langlade N.B."/>
        </authorList>
    </citation>
    <scope>NUCLEOTIDE SEQUENCE [LARGE SCALE GENOMIC DNA]</scope>
    <source>
        <strain evidence="3">cv. SF193</strain>
        <tissue evidence="1">Leaves</tissue>
    </source>
</reference>
<accession>A0A251T1A7</accession>
<reference evidence="1" key="3">
    <citation type="submission" date="2020-06" db="EMBL/GenBank/DDBJ databases">
        <title>Helianthus annuus Genome sequencing and assembly Release 2.</title>
        <authorList>
            <person name="Gouzy J."/>
            <person name="Langlade N."/>
            <person name="Munos S."/>
        </authorList>
    </citation>
    <scope>NUCLEOTIDE SEQUENCE</scope>
    <source>
        <tissue evidence="1">Leaves</tissue>
    </source>
</reference>
<protein>
    <submittedName>
        <fullName evidence="1">O-succinylbenzoate--CoA ligase</fullName>
        <ecNumber evidence="1">6.2.1.26</ecNumber>
    </submittedName>
</protein>
<keyword evidence="3" id="KW-1185">Reference proteome</keyword>
<dbReference type="Gene3D" id="3.30.300.30">
    <property type="match status" value="1"/>
</dbReference>
<reference evidence="2" key="2">
    <citation type="submission" date="2017-02" db="EMBL/GenBank/DDBJ databases">
        <title>Sunflower complete genome.</title>
        <authorList>
            <person name="Langlade N."/>
            <person name="Munos S."/>
        </authorList>
    </citation>
    <scope>NUCLEOTIDE SEQUENCE [LARGE SCALE GENOMIC DNA]</scope>
    <source>
        <tissue evidence="2">Leaves</tissue>
    </source>
</reference>
<organism evidence="2 3">
    <name type="scientific">Helianthus annuus</name>
    <name type="common">Common sunflower</name>
    <dbReference type="NCBI Taxonomy" id="4232"/>
    <lineage>
        <taxon>Eukaryota</taxon>
        <taxon>Viridiplantae</taxon>
        <taxon>Streptophyta</taxon>
        <taxon>Embryophyta</taxon>
        <taxon>Tracheophyta</taxon>
        <taxon>Spermatophyta</taxon>
        <taxon>Magnoliopsida</taxon>
        <taxon>eudicotyledons</taxon>
        <taxon>Gunneridae</taxon>
        <taxon>Pentapetalae</taxon>
        <taxon>asterids</taxon>
        <taxon>campanulids</taxon>
        <taxon>Asterales</taxon>
        <taxon>Asteraceae</taxon>
        <taxon>Asteroideae</taxon>
        <taxon>Heliantheae alliance</taxon>
        <taxon>Heliantheae</taxon>
        <taxon>Helianthus</taxon>
    </lineage>
</organism>
<dbReference type="AlphaFoldDB" id="A0A251T1A7"/>
<dbReference type="InterPro" id="IPR045851">
    <property type="entry name" value="AMP-bd_C_sf"/>
</dbReference>
<name>A0A251T1A7_HELAN</name>
<proteinExistence type="predicted"/>
<evidence type="ECO:0000313" key="3">
    <source>
        <dbReference type="Proteomes" id="UP000215914"/>
    </source>
</evidence>
<dbReference type="GO" id="GO:0008756">
    <property type="term" value="F:o-succinylbenzoate-CoA ligase activity"/>
    <property type="evidence" value="ECO:0007669"/>
    <property type="project" value="UniProtKB-EC"/>
</dbReference>
<dbReference type="Gramene" id="mRNA:HanXRQr2_Chr13g0619021">
    <property type="protein sequence ID" value="mRNA:HanXRQr2_Chr13g0619021"/>
    <property type="gene ID" value="HanXRQr2_Chr13g0619021"/>
</dbReference>
<dbReference type="EMBL" id="MNCJ02000328">
    <property type="protein sequence ID" value="KAF5776056.1"/>
    <property type="molecule type" value="Genomic_DNA"/>
</dbReference>
<sequence length="50" mass="5949">MAHWAHERFKVPRGFIRWSKKFPLTTSGKLRRDQLKSEVMLHLKLISSSL</sequence>
<keyword evidence="1" id="KW-0436">Ligase</keyword>
<dbReference type="EMBL" id="CM007902">
    <property type="protein sequence ID" value="OTG03651.1"/>
    <property type="molecule type" value="Genomic_DNA"/>
</dbReference>
<evidence type="ECO:0000313" key="1">
    <source>
        <dbReference type="EMBL" id="KAF5776056.1"/>
    </source>
</evidence>
<dbReference type="EC" id="6.2.1.26" evidence="1"/>